<dbReference type="AlphaFoldDB" id="A0A7C9D3L8"/>
<proteinExistence type="predicted"/>
<keyword evidence="1" id="KW-0812">Transmembrane</keyword>
<feature type="transmembrane region" description="Helical" evidence="1">
    <location>
        <begin position="65"/>
        <end position="85"/>
    </location>
</feature>
<reference evidence="2" key="2">
    <citation type="submission" date="2020-07" db="EMBL/GenBank/DDBJ databases">
        <authorList>
            <person name="Vera ALvarez R."/>
            <person name="Arias-Moreno D.M."/>
            <person name="Jimenez-Jacinto V."/>
            <person name="Jimenez-Bremont J.F."/>
            <person name="Swaminathan K."/>
            <person name="Moose S.P."/>
            <person name="Guerrero-Gonzalez M.L."/>
            <person name="Marino-Ramirez L."/>
            <person name="Landsman D."/>
            <person name="Rodriguez-Kessler M."/>
            <person name="Delgado-Sanchez P."/>
        </authorList>
    </citation>
    <scope>NUCLEOTIDE SEQUENCE</scope>
    <source>
        <tissue evidence="2">Cladode</tissue>
    </source>
</reference>
<organism evidence="2">
    <name type="scientific">Opuntia streptacantha</name>
    <name type="common">Prickly pear cactus</name>
    <name type="synonym">Opuntia cardona</name>
    <dbReference type="NCBI Taxonomy" id="393608"/>
    <lineage>
        <taxon>Eukaryota</taxon>
        <taxon>Viridiplantae</taxon>
        <taxon>Streptophyta</taxon>
        <taxon>Embryophyta</taxon>
        <taxon>Tracheophyta</taxon>
        <taxon>Spermatophyta</taxon>
        <taxon>Magnoliopsida</taxon>
        <taxon>eudicotyledons</taxon>
        <taxon>Gunneridae</taxon>
        <taxon>Pentapetalae</taxon>
        <taxon>Caryophyllales</taxon>
        <taxon>Cactineae</taxon>
        <taxon>Cactaceae</taxon>
        <taxon>Opuntioideae</taxon>
        <taxon>Opuntia</taxon>
    </lineage>
</organism>
<name>A0A7C9D3L8_OPUST</name>
<keyword evidence="1" id="KW-0472">Membrane</keyword>
<sequence length="106" mass="12173">MVSCAFWAMLFDICFLCLYVKDKTNYASQQTSLMCLLGMISESTFANLLMGLIQQLEMPHETLFFASSSLVSIWCVAVILYYHLCSKILRNLTHRSHYRVYIASIA</sequence>
<dbReference type="EMBL" id="GISG01075022">
    <property type="protein sequence ID" value="MBA4630763.1"/>
    <property type="molecule type" value="Transcribed_RNA"/>
</dbReference>
<keyword evidence="1" id="KW-1133">Transmembrane helix</keyword>
<protein>
    <submittedName>
        <fullName evidence="2">Uncharacterized protein</fullName>
    </submittedName>
</protein>
<accession>A0A7C9D3L8</accession>
<feature type="transmembrane region" description="Helical" evidence="1">
    <location>
        <begin position="33"/>
        <end position="53"/>
    </location>
</feature>
<reference evidence="2" key="1">
    <citation type="journal article" date="2013" name="J. Plant Res.">
        <title>Effect of fungi and light on seed germination of three Opuntia species from semiarid lands of central Mexico.</title>
        <authorList>
            <person name="Delgado-Sanchez P."/>
            <person name="Jimenez-Bremont J.F."/>
            <person name="Guerrero-Gonzalez Mde L."/>
            <person name="Flores J."/>
        </authorList>
    </citation>
    <scope>NUCLEOTIDE SEQUENCE</scope>
    <source>
        <tissue evidence="2">Cladode</tissue>
    </source>
</reference>
<evidence type="ECO:0000313" key="2">
    <source>
        <dbReference type="EMBL" id="MBA4630763.1"/>
    </source>
</evidence>
<evidence type="ECO:0000256" key="1">
    <source>
        <dbReference type="SAM" id="Phobius"/>
    </source>
</evidence>